<protein>
    <submittedName>
        <fullName evidence="1">Uncharacterized protein</fullName>
    </submittedName>
</protein>
<proteinExistence type="predicted"/>
<reference evidence="1" key="1">
    <citation type="submission" date="2023-11" db="EMBL/GenBank/DDBJ databases">
        <authorList>
            <person name="Poullet M."/>
        </authorList>
    </citation>
    <scope>NUCLEOTIDE SEQUENCE</scope>
    <source>
        <strain evidence="1">E1834</strain>
    </source>
</reference>
<gene>
    <name evidence="1" type="ORF">MENTE1834_LOCUS39826</name>
</gene>
<evidence type="ECO:0000313" key="2">
    <source>
        <dbReference type="Proteomes" id="UP001497535"/>
    </source>
</evidence>
<accession>A0ACB1APA1</accession>
<dbReference type="Proteomes" id="UP001497535">
    <property type="component" value="Unassembled WGS sequence"/>
</dbReference>
<comment type="caution">
    <text evidence="1">The sequence shown here is derived from an EMBL/GenBank/DDBJ whole genome shotgun (WGS) entry which is preliminary data.</text>
</comment>
<evidence type="ECO:0000313" key="1">
    <source>
        <dbReference type="EMBL" id="CAK5091958.1"/>
    </source>
</evidence>
<dbReference type="EMBL" id="CAVMJV010000091">
    <property type="protein sequence ID" value="CAK5091958.1"/>
    <property type="molecule type" value="Genomic_DNA"/>
</dbReference>
<sequence length="628" mass="72677">MKAEDIQKLLEQQQMKFNQQQKELQEHQNQQLLLQQKQIAELLSKLGNRPNIESATSLQQEGSALYGKLHKLISEFHCDIPRAFTFETWYDKYKSYFEIEGATLSDEMKARLLIAKLGGPEYSKIAQKLLPRKLSDLKYGELLNELKEEFRDPRSKLLKRFDTLKLKCNEFENILQFGNLVNAECEKSEMNLTIEEMKILIFIVGLPDSAIDLKQNCIRLIENKSKKKEDCNFKELLEDCRGFLSTKKEVKLLSEPKQVSKIELGSPPEINIIQEPQLQQKPNIEIENKNRYYPPKRPYCNYCKKEGHWTSYCYFAGKRKLSPRVNNVKIGLDKSNDGPYCILLDIEDNEVLQKQNWIVQKLKINGNSLNMIIDTAAQISIISKETWSQIGEPKLEEVSYNGIAMGQSKFKIEGKFAAHIDCNNKEEELDCHVVEGKLNLIGLPWLKRLNLLKNIVNVPEIEKERKKIVWNKQKPMSKPIVKKKLWKGKNVIVKNKNKRTNKIEWLKGEIVGKVGQLFRVQVHCLKSVILRKIEDIKEDYQQPRIESKNGYAVKRSNARLYNEGATPKKKTKIWSEKSEDKMESCSEGSLNSEGSEDRMQSCSEGLINSEGSNISEGSTINKIYKMFF</sequence>
<organism evidence="1 2">
    <name type="scientific">Meloidogyne enterolobii</name>
    <name type="common">Root-knot nematode worm</name>
    <name type="synonym">Meloidogyne mayaguensis</name>
    <dbReference type="NCBI Taxonomy" id="390850"/>
    <lineage>
        <taxon>Eukaryota</taxon>
        <taxon>Metazoa</taxon>
        <taxon>Ecdysozoa</taxon>
        <taxon>Nematoda</taxon>
        <taxon>Chromadorea</taxon>
        <taxon>Rhabditida</taxon>
        <taxon>Tylenchina</taxon>
        <taxon>Tylenchomorpha</taxon>
        <taxon>Tylenchoidea</taxon>
        <taxon>Meloidogynidae</taxon>
        <taxon>Meloidogyninae</taxon>
        <taxon>Meloidogyne</taxon>
    </lineage>
</organism>
<name>A0ACB1APA1_MELEN</name>
<keyword evidence="2" id="KW-1185">Reference proteome</keyword>